<sequence>MTLEKKLRDGPPLFHPWRRSLFHVIGLCLTFRNATLFLTSYTDKPSRWVMSVTDSPVVRRLFVSLPPGLKWAFKFQLFDYKVKQS</sequence>
<accession>A0AAD6RC91</accession>
<name>A0AAD6RC91_9ROSI</name>
<evidence type="ECO:0000313" key="1">
    <source>
        <dbReference type="EMBL" id="KAJ7006256.1"/>
    </source>
</evidence>
<proteinExistence type="predicted"/>
<evidence type="ECO:0000313" key="2">
    <source>
        <dbReference type="Proteomes" id="UP001164929"/>
    </source>
</evidence>
<reference evidence="1" key="1">
    <citation type="journal article" date="2023" name="Mol. Ecol. Resour.">
        <title>Chromosome-level genome assembly of a triploid poplar Populus alba 'Berolinensis'.</title>
        <authorList>
            <person name="Chen S."/>
            <person name="Yu Y."/>
            <person name="Wang X."/>
            <person name="Wang S."/>
            <person name="Zhang T."/>
            <person name="Zhou Y."/>
            <person name="He R."/>
            <person name="Meng N."/>
            <person name="Wang Y."/>
            <person name="Liu W."/>
            <person name="Liu Z."/>
            <person name="Liu J."/>
            <person name="Guo Q."/>
            <person name="Huang H."/>
            <person name="Sederoff R.R."/>
            <person name="Wang G."/>
            <person name="Qu G."/>
            <person name="Chen S."/>
        </authorList>
    </citation>
    <scope>NUCLEOTIDE SEQUENCE</scope>
    <source>
        <strain evidence="1">SC-2020</strain>
    </source>
</reference>
<dbReference type="AlphaFoldDB" id="A0AAD6RC91"/>
<comment type="caution">
    <text evidence="1">The sequence shown here is derived from an EMBL/GenBank/DDBJ whole genome shotgun (WGS) entry which is preliminary data.</text>
</comment>
<gene>
    <name evidence="1" type="ORF">NC653_005573</name>
</gene>
<dbReference type="Proteomes" id="UP001164929">
    <property type="component" value="Chromosome 2"/>
</dbReference>
<dbReference type="EMBL" id="JAQIZT010000002">
    <property type="protein sequence ID" value="KAJ7006256.1"/>
    <property type="molecule type" value="Genomic_DNA"/>
</dbReference>
<keyword evidence="2" id="KW-1185">Reference proteome</keyword>
<organism evidence="1 2">
    <name type="scientific">Populus alba x Populus x berolinensis</name>
    <dbReference type="NCBI Taxonomy" id="444605"/>
    <lineage>
        <taxon>Eukaryota</taxon>
        <taxon>Viridiplantae</taxon>
        <taxon>Streptophyta</taxon>
        <taxon>Embryophyta</taxon>
        <taxon>Tracheophyta</taxon>
        <taxon>Spermatophyta</taxon>
        <taxon>Magnoliopsida</taxon>
        <taxon>eudicotyledons</taxon>
        <taxon>Gunneridae</taxon>
        <taxon>Pentapetalae</taxon>
        <taxon>rosids</taxon>
        <taxon>fabids</taxon>
        <taxon>Malpighiales</taxon>
        <taxon>Salicaceae</taxon>
        <taxon>Saliceae</taxon>
        <taxon>Populus</taxon>
    </lineage>
</organism>
<protein>
    <submittedName>
        <fullName evidence="1">Uncharacterized protein</fullName>
    </submittedName>
</protein>